<dbReference type="HOGENOM" id="CLU_007383_6_0_0"/>
<accession>I0IPU1</accession>
<dbReference type="eggNOG" id="COG0451">
    <property type="taxonomic scope" value="Bacteria"/>
</dbReference>
<dbReference type="GO" id="GO:0005737">
    <property type="term" value="C:cytoplasm"/>
    <property type="evidence" value="ECO:0007669"/>
    <property type="project" value="TreeGrafter"/>
</dbReference>
<dbReference type="KEGG" id="lfc:LFE_1608"/>
<evidence type="ECO:0000313" key="3">
    <source>
        <dbReference type="Proteomes" id="UP000007382"/>
    </source>
</evidence>
<dbReference type="PATRIC" id="fig|1162668.3.peg.1914"/>
<sequence length="339" mass="37679">MKTVFVTGATGLLGNNLVRLLVDRGYHVRALVRDTEKALAQFSGLPSDRLQIVTGNIKNSEIFQEELEGTDILFHTAALSGDSYKGGKHWKELYETNVLGTERLMATSYKAGIRNMVHISSVAVLGENPNGLVTEEHLQKNPGRVDEYYRSKIETEASVYQFLKSHHDMKITLVLPGWIHGPGDRGLTTAGQFVLDYMNNKLPGVPDAALSFVDARDVAQVALAAAERGKSGQRYLAAPHPIKMRDLFQAMERVSGKKAPVRTLPSWLLLGIAGVQEVYSRITGKPVLLSLAAVRVMRSDYGRQFSSEKVRREFDLTFRSVEETLADELGWFRENGYLA</sequence>
<feature type="domain" description="NAD-dependent epimerase/dehydratase" evidence="1">
    <location>
        <begin position="4"/>
        <end position="235"/>
    </location>
</feature>
<proteinExistence type="predicted"/>
<dbReference type="RefSeq" id="WP_014449775.1">
    <property type="nucleotide sequence ID" value="NC_017094.1"/>
</dbReference>
<dbReference type="Gene3D" id="3.40.50.720">
    <property type="entry name" value="NAD(P)-binding Rossmann-like Domain"/>
    <property type="match status" value="1"/>
</dbReference>
<dbReference type="STRING" id="1162668.LFE_1608"/>
<dbReference type="AlphaFoldDB" id="I0IPU1"/>
<dbReference type="OrthoDB" id="9769113at2"/>
<dbReference type="Pfam" id="PF01370">
    <property type="entry name" value="Epimerase"/>
    <property type="match status" value="1"/>
</dbReference>
<dbReference type="SUPFAM" id="SSF51735">
    <property type="entry name" value="NAD(P)-binding Rossmann-fold domains"/>
    <property type="match status" value="1"/>
</dbReference>
<dbReference type="CDD" id="cd05228">
    <property type="entry name" value="AR_FR_like_1_SDR_e"/>
    <property type="match status" value="1"/>
</dbReference>
<dbReference type="PANTHER" id="PTHR48079:SF6">
    <property type="entry name" value="NAD(P)-BINDING DOMAIN-CONTAINING PROTEIN-RELATED"/>
    <property type="match status" value="1"/>
</dbReference>
<dbReference type="PANTHER" id="PTHR48079">
    <property type="entry name" value="PROTEIN YEEZ"/>
    <property type="match status" value="1"/>
</dbReference>
<dbReference type="InterPro" id="IPR036291">
    <property type="entry name" value="NAD(P)-bd_dom_sf"/>
</dbReference>
<reference evidence="3" key="2">
    <citation type="submission" date="2012-03" db="EMBL/GenBank/DDBJ databases">
        <title>The complete genome sequence of the pioneer microbe on fresh volcanic deposit, Leptospirillum ferrooxidans strain C2-3.</title>
        <authorList>
            <person name="Fujimura R."/>
            <person name="Sato Y."/>
            <person name="Nishizawa T."/>
            <person name="Nanba K."/>
            <person name="Oshima K."/>
            <person name="Hattori M."/>
            <person name="Kamijo T."/>
            <person name="Ohta H."/>
        </authorList>
    </citation>
    <scope>NUCLEOTIDE SEQUENCE [LARGE SCALE GENOMIC DNA]</scope>
    <source>
        <strain evidence="3">C2-3</strain>
    </source>
</reference>
<keyword evidence="3" id="KW-1185">Reference proteome</keyword>
<dbReference type="Proteomes" id="UP000007382">
    <property type="component" value="Chromosome"/>
</dbReference>
<evidence type="ECO:0000259" key="1">
    <source>
        <dbReference type="Pfam" id="PF01370"/>
    </source>
</evidence>
<dbReference type="EMBL" id="AP012342">
    <property type="protein sequence ID" value="BAM07290.1"/>
    <property type="molecule type" value="Genomic_DNA"/>
</dbReference>
<gene>
    <name evidence="2" type="ordered locus">LFE_1608</name>
</gene>
<dbReference type="InterPro" id="IPR051783">
    <property type="entry name" value="NAD(P)-dependent_oxidoreduct"/>
</dbReference>
<dbReference type="InterPro" id="IPR001509">
    <property type="entry name" value="Epimerase_deHydtase"/>
</dbReference>
<protein>
    <submittedName>
        <fullName evidence="2">Putative dihydrokaempferol 4-reductase</fullName>
    </submittedName>
</protein>
<reference evidence="2 3" key="1">
    <citation type="journal article" date="2012" name="J. Bacteriol.">
        <title>Complete Genome Sequence of Leptospirillum ferrooxidans Strain C2-3, Isolated from a Fresh Volcanic Ash Deposit on the Island of Miyake, Japan.</title>
        <authorList>
            <person name="Fujimura R."/>
            <person name="Sato Y."/>
            <person name="Nishizawa T."/>
            <person name="Oshima K."/>
            <person name="Kim S.-W."/>
            <person name="Hattori M."/>
            <person name="Kamijo T."/>
            <person name="Ohta H."/>
        </authorList>
    </citation>
    <scope>NUCLEOTIDE SEQUENCE [LARGE SCALE GENOMIC DNA]</scope>
    <source>
        <strain evidence="2 3">C2-3</strain>
    </source>
</reference>
<organism evidence="2 3">
    <name type="scientific">Leptospirillum ferrooxidans (strain C2-3)</name>
    <dbReference type="NCBI Taxonomy" id="1162668"/>
    <lineage>
        <taxon>Bacteria</taxon>
        <taxon>Pseudomonadati</taxon>
        <taxon>Nitrospirota</taxon>
        <taxon>Nitrospiria</taxon>
        <taxon>Nitrospirales</taxon>
        <taxon>Nitrospiraceae</taxon>
        <taxon>Leptospirillum</taxon>
    </lineage>
</organism>
<dbReference type="GO" id="GO:0004029">
    <property type="term" value="F:aldehyde dehydrogenase (NAD+) activity"/>
    <property type="evidence" value="ECO:0007669"/>
    <property type="project" value="TreeGrafter"/>
</dbReference>
<evidence type="ECO:0000313" key="2">
    <source>
        <dbReference type="EMBL" id="BAM07290.1"/>
    </source>
</evidence>
<name>I0IPU1_LEPFC</name>